<proteinExistence type="predicted"/>
<accession>A0A0P1A4U6</accession>
<organism evidence="2 3">
    <name type="scientific">Plasmopara halstedii</name>
    <name type="common">Downy mildew of sunflower</name>
    <dbReference type="NCBI Taxonomy" id="4781"/>
    <lineage>
        <taxon>Eukaryota</taxon>
        <taxon>Sar</taxon>
        <taxon>Stramenopiles</taxon>
        <taxon>Oomycota</taxon>
        <taxon>Peronosporomycetes</taxon>
        <taxon>Peronosporales</taxon>
        <taxon>Peronosporaceae</taxon>
        <taxon>Plasmopara</taxon>
    </lineage>
</organism>
<dbReference type="AlphaFoldDB" id="A0A0P1A4U6"/>
<protein>
    <submittedName>
        <fullName evidence="2">Copia proteinlike</fullName>
    </submittedName>
</protein>
<dbReference type="SUPFAM" id="SSF57756">
    <property type="entry name" value="Retrovirus zinc finger-like domains"/>
    <property type="match status" value="1"/>
</dbReference>
<dbReference type="GO" id="GO:0003676">
    <property type="term" value="F:nucleic acid binding"/>
    <property type="evidence" value="ECO:0007669"/>
    <property type="project" value="InterPro"/>
</dbReference>
<dbReference type="PANTHER" id="PTHR47481:SF22">
    <property type="entry name" value="RETROTRANSPOSON GAG DOMAIN-CONTAINING PROTEIN"/>
    <property type="match status" value="1"/>
</dbReference>
<sequence length="269" mass="29630">MMDEGDDVLQHINKIMTLAEQLDAVGAPVSEVDPVITLLTSLSEPYAFLIPALETRSDSLTWEIVTSWLMHEDKKRKEQCGGVDGAAHIQGQAFITTDNGRRKGRQATAKASSTCHCCGEHGHWIAKCIVRIRENGDRQRPAQCTNITQSKDDSGDFLCSVGENARDAKSSHVWLVDSGATQHMTFSKAFMKNYKGISPVDVHLADKGFVQAIGTRDIAVAHGIKKGMLRGAWYIPQVLRIFFSVGRFTKDVGPVTFESDSCFANVKEM</sequence>
<dbReference type="GO" id="GO:0008270">
    <property type="term" value="F:zinc ion binding"/>
    <property type="evidence" value="ECO:0007669"/>
    <property type="project" value="InterPro"/>
</dbReference>
<feature type="domain" description="Retrovirus-related Pol polyprotein from transposon TNT 1-94-like beta-barrel" evidence="1">
    <location>
        <begin position="174"/>
        <end position="250"/>
    </location>
</feature>
<dbReference type="InterPro" id="IPR036875">
    <property type="entry name" value="Znf_CCHC_sf"/>
</dbReference>
<dbReference type="EMBL" id="CCYD01000007">
    <property type="protein sequence ID" value="CEG35175.1"/>
    <property type="molecule type" value="Genomic_DNA"/>
</dbReference>
<dbReference type="RefSeq" id="XP_024571544.1">
    <property type="nucleotide sequence ID" value="XM_024716890.1"/>
</dbReference>
<evidence type="ECO:0000259" key="1">
    <source>
        <dbReference type="Pfam" id="PF22936"/>
    </source>
</evidence>
<dbReference type="PANTHER" id="PTHR47481">
    <property type="match status" value="1"/>
</dbReference>
<evidence type="ECO:0000313" key="3">
    <source>
        <dbReference type="Proteomes" id="UP000054928"/>
    </source>
</evidence>
<keyword evidence="3" id="KW-1185">Reference proteome</keyword>
<dbReference type="Proteomes" id="UP000054928">
    <property type="component" value="Unassembled WGS sequence"/>
</dbReference>
<name>A0A0P1A4U6_PLAHL</name>
<dbReference type="InterPro" id="IPR054722">
    <property type="entry name" value="PolX-like_BBD"/>
</dbReference>
<dbReference type="STRING" id="4781.A0A0P1A4U6"/>
<dbReference type="OrthoDB" id="119314at2759"/>
<evidence type="ECO:0000313" key="2">
    <source>
        <dbReference type="EMBL" id="CEG35175.1"/>
    </source>
</evidence>
<dbReference type="Pfam" id="PF22936">
    <property type="entry name" value="Pol_BBD"/>
    <property type="match status" value="1"/>
</dbReference>
<reference evidence="3" key="1">
    <citation type="submission" date="2014-09" db="EMBL/GenBank/DDBJ databases">
        <authorList>
            <person name="Sharma Rahul"/>
            <person name="Thines Marco"/>
        </authorList>
    </citation>
    <scope>NUCLEOTIDE SEQUENCE [LARGE SCALE GENOMIC DNA]</scope>
</reference>
<dbReference type="Pfam" id="PF14223">
    <property type="entry name" value="Retrotran_gag_2"/>
    <property type="match status" value="1"/>
</dbReference>
<dbReference type="GeneID" id="36408982"/>